<evidence type="ECO:0000256" key="8">
    <source>
        <dbReference type="SAM" id="MobiDB-lite"/>
    </source>
</evidence>
<name>A0A8J5FQ13_ZINOF</name>
<evidence type="ECO:0000256" key="5">
    <source>
        <dbReference type="ARBA" id="ARBA00023054"/>
    </source>
</evidence>
<gene>
    <name evidence="9" type="ORF">ZIOFF_047738</name>
</gene>
<dbReference type="GO" id="GO:0000139">
    <property type="term" value="C:Golgi membrane"/>
    <property type="evidence" value="ECO:0007669"/>
    <property type="project" value="UniProtKB-SubCell"/>
</dbReference>
<keyword evidence="6" id="KW-0472">Membrane</keyword>
<evidence type="ECO:0000256" key="3">
    <source>
        <dbReference type="ARBA" id="ARBA00022989"/>
    </source>
</evidence>
<dbReference type="PANTHER" id="PTHR13815:SF7">
    <property type="entry name" value="GOLGIN SUBFAMILY A MEMBER 5"/>
    <property type="match status" value="1"/>
</dbReference>
<protein>
    <recommendedName>
        <fullName evidence="11">Golgin candidate 1</fullName>
    </recommendedName>
</protein>
<feature type="region of interest" description="Disordered" evidence="8">
    <location>
        <begin position="36"/>
        <end position="139"/>
    </location>
</feature>
<evidence type="ECO:0000256" key="2">
    <source>
        <dbReference type="ARBA" id="ARBA00022692"/>
    </source>
</evidence>
<dbReference type="GO" id="GO:0007030">
    <property type="term" value="P:Golgi organization"/>
    <property type="evidence" value="ECO:0007669"/>
    <property type="project" value="InterPro"/>
</dbReference>
<dbReference type="GO" id="GO:0031985">
    <property type="term" value="C:Golgi cisterna"/>
    <property type="evidence" value="ECO:0007669"/>
    <property type="project" value="TreeGrafter"/>
</dbReference>
<keyword evidence="3" id="KW-1133">Transmembrane helix</keyword>
<dbReference type="EMBL" id="JACMSC010000013">
    <property type="protein sequence ID" value="KAG6492773.1"/>
    <property type="molecule type" value="Genomic_DNA"/>
</dbReference>
<feature type="compositionally biased region" description="Polar residues" evidence="8">
    <location>
        <begin position="207"/>
        <end position="222"/>
    </location>
</feature>
<proteinExistence type="predicted"/>
<sequence length="674" mass="75880">MASWLKVAEGAENSSSIQKYLFEVVDRRAKLVVSELADEQSSSQGLGVTREQKALNAEGVYSNRRKSKDKGQSKPSIIENPTNARVDNQQESNDKPASYAESDEPTNHQSEHPIDVGVNDKAESSKESLSETSKDPLVLEIKTGQEGQNDDNMVEVQPNEDNMESSASFVNEDVATSIMKNSIELSSSPLLEDKEIESISNGHALDDNSNANNMVNEETSLTPEKERSGSEKLERENAVNAAENEREISKSTPSMNKQQENLSDSHVKVQDQLDEAQGLLKSAVKTGQSKEARLARGIMLQVTSLVCAGLSTRLQEYKAENKQLEELLVSERELNSSYEAHIKQLQQDLSLSKTEAARVEANMSDALAAKNSEIETLVNSLDALKKEAAASEGTLASLQNDMDTMRRGRELTETRVIQALREEIASAERRAEEERAAHNATKMAAVEREVELEHRAVESSNALARIQRAAEESTSRAAELEHKLALLEVENSSLNQELQDLEARNRREQKKSSEEANQILQVAFKILQILQSSLCKTVKLNNLRLVFFKLKMQAWQEEVDRARRGQRDAENKISYLEAELQKMRVEMAGIKRDSEHYSRQEHMELEKRYRELTDLLYHKQTQLETMTSEKAALEFQLIKEQKHLQELQIEAERSRVANRASTSWEEDTDIKALE</sequence>
<dbReference type="InterPro" id="IPR019177">
    <property type="entry name" value="Golgin_subfamily_A_member_5"/>
</dbReference>
<keyword evidence="10" id="KW-1185">Reference proteome</keyword>
<dbReference type="GO" id="GO:0000301">
    <property type="term" value="P:retrograde transport, vesicle recycling within Golgi"/>
    <property type="evidence" value="ECO:0007669"/>
    <property type="project" value="TreeGrafter"/>
</dbReference>
<keyword evidence="4" id="KW-0333">Golgi apparatus</keyword>
<feature type="compositionally biased region" description="Basic and acidic residues" evidence="8">
    <location>
        <begin position="105"/>
        <end position="134"/>
    </location>
</feature>
<feature type="compositionally biased region" description="Polar residues" evidence="8">
    <location>
        <begin position="73"/>
        <end position="91"/>
    </location>
</feature>
<keyword evidence="2" id="KW-0812">Transmembrane</keyword>
<dbReference type="PANTHER" id="PTHR13815">
    <property type="entry name" value="GOLGIN-84"/>
    <property type="match status" value="1"/>
</dbReference>
<evidence type="ECO:0000313" key="10">
    <source>
        <dbReference type="Proteomes" id="UP000734854"/>
    </source>
</evidence>
<evidence type="ECO:0008006" key="11">
    <source>
        <dbReference type="Google" id="ProtNLM"/>
    </source>
</evidence>
<reference evidence="9 10" key="1">
    <citation type="submission" date="2020-08" db="EMBL/GenBank/DDBJ databases">
        <title>Plant Genome Project.</title>
        <authorList>
            <person name="Zhang R.-G."/>
        </authorList>
    </citation>
    <scope>NUCLEOTIDE SEQUENCE [LARGE SCALE GENOMIC DNA]</scope>
    <source>
        <tissue evidence="9">Rhizome</tissue>
    </source>
</reference>
<dbReference type="AlphaFoldDB" id="A0A8J5FQ13"/>
<organism evidence="9 10">
    <name type="scientific">Zingiber officinale</name>
    <name type="common">Ginger</name>
    <name type="synonym">Amomum zingiber</name>
    <dbReference type="NCBI Taxonomy" id="94328"/>
    <lineage>
        <taxon>Eukaryota</taxon>
        <taxon>Viridiplantae</taxon>
        <taxon>Streptophyta</taxon>
        <taxon>Embryophyta</taxon>
        <taxon>Tracheophyta</taxon>
        <taxon>Spermatophyta</taxon>
        <taxon>Magnoliopsida</taxon>
        <taxon>Liliopsida</taxon>
        <taxon>Zingiberales</taxon>
        <taxon>Zingiberaceae</taxon>
        <taxon>Zingiber</taxon>
    </lineage>
</organism>
<evidence type="ECO:0000256" key="1">
    <source>
        <dbReference type="ARBA" id="ARBA00004194"/>
    </source>
</evidence>
<evidence type="ECO:0000256" key="7">
    <source>
        <dbReference type="SAM" id="Coils"/>
    </source>
</evidence>
<accession>A0A8J5FQ13</accession>
<evidence type="ECO:0000313" key="9">
    <source>
        <dbReference type="EMBL" id="KAG6492773.1"/>
    </source>
</evidence>
<dbReference type="Proteomes" id="UP000734854">
    <property type="component" value="Unassembled WGS sequence"/>
</dbReference>
<evidence type="ECO:0000256" key="4">
    <source>
        <dbReference type="ARBA" id="ARBA00023034"/>
    </source>
</evidence>
<feature type="region of interest" description="Disordered" evidence="8">
    <location>
        <begin position="655"/>
        <end position="674"/>
    </location>
</feature>
<feature type="region of interest" description="Disordered" evidence="8">
    <location>
        <begin position="202"/>
        <end position="268"/>
    </location>
</feature>
<feature type="coiled-coil region" evidence="7">
    <location>
        <begin position="463"/>
        <end position="518"/>
    </location>
</feature>
<comment type="caution">
    <text evidence="9">The sequence shown here is derived from an EMBL/GenBank/DDBJ whole genome shotgun (WGS) entry which is preliminary data.</text>
</comment>
<feature type="compositionally biased region" description="Polar residues" evidence="8">
    <location>
        <begin position="250"/>
        <end position="262"/>
    </location>
</feature>
<evidence type="ECO:0000256" key="6">
    <source>
        <dbReference type="ARBA" id="ARBA00023136"/>
    </source>
</evidence>
<dbReference type="Pfam" id="PF09787">
    <property type="entry name" value="Golgin_A5"/>
    <property type="match status" value="1"/>
</dbReference>
<comment type="subcellular location">
    <subcellularLocation>
        <location evidence="1">Golgi apparatus membrane</location>
        <topology evidence="1">Single-pass membrane protein</topology>
    </subcellularLocation>
</comment>
<keyword evidence="5 7" id="KW-0175">Coiled coil</keyword>
<feature type="coiled-coil region" evidence="7">
    <location>
        <begin position="307"/>
        <end position="437"/>
    </location>
</feature>
<feature type="coiled-coil region" evidence="7">
    <location>
        <begin position="552"/>
        <end position="593"/>
    </location>
</feature>
<feature type="compositionally biased region" description="Basic and acidic residues" evidence="8">
    <location>
        <begin position="223"/>
        <end position="249"/>
    </location>
</feature>